<dbReference type="Gene3D" id="3.30.420.10">
    <property type="entry name" value="Ribonuclease H-like superfamily/Ribonuclease H"/>
    <property type="match status" value="1"/>
</dbReference>
<evidence type="ECO:0000259" key="1">
    <source>
        <dbReference type="PROSITE" id="PS50994"/>
    </source>
</evidence>
<dbReference type="InterPro" id="IPR001584">
    <property type="entry name" value="Integrase_cat-core"/>
</dbReference>
<evidence type="ECO:0000313" key="2">
    <source>
        <dbReference type="EMBL" id="TDQ40994.1"/>
    </source>
</evidence>
<dbReference type="PROSITE" id="PS50994">
    <property type="entry name" value="INTEGRASE"/>
    <property type="match status" value="1"/>
</dbReference>
<sequence>MAATPKVAVATPDVAPAFSAPGGELIQAGVRPLPAHTSPAATGAGGLTGGGGGLHIGLLEPIAVPRDDDFERVQRARDLMLVLKPLIDLPERARGRREMAQQIGRDMKLSVAQVYRLAERAREGGVMALARMGQRRDRGQARTLIGERWVAWADAVVQHWPQAVDVARLAERMRQAVRQAWVAGAPSERQCWLKATAAVARDLMTEGCPREWAAGLLSIPAPRRYLAAEGQYFRVAGRARRDAKGIYDRHLAPVKRTAAWLMPGDLVCGDITPLDIPVLREDGSTAYARLIAWHDIATNWLWGDLVLLDAGEGIRREHVAASFARMCEEAPFGAPKRLYLDNGSEYKWDEMLLAAKRLADLTGAQFAVDEASTAPEDRRVIRSIPFRPRAKRIEGVFGNLTDWLGWWLGYVGGNRMTKKVVTLGKGVQPARFEEVREWLGRTLADYHATPQPGAEHMGGLSPQQRLEQALATNWAPWRIDRLLLALAFADYHERRVVRGTVSVGGTTYFADFLMAIEGRVTVAVPRIVSDRLGGVAYILDGQRILGMAERERVYGITDPAGAREANRRAKALATLTGELAASAGGPLDERRLAGTLAELHGLDETLARAEAAKQAVEPTPEVAALMEGMRAHYRKKIEQINERRQIRLDAEKLNRYGVEDDEETRLAREMGL</sequence>
<keyword evidence="3" id="KW-1185">Reference proteome</keyword>
<dbReference type="InterPro" id="IPR012337">
    <property type="entry name" value="RNaseH-like_sf"/>
</dbReference>
<feature type="domain" description="Integrase catalytic" evidence="1">
    <location>
        <begin position="259"/>
        <end position="470"/>
    </location>
</feature>
<dbReference type="RefSeq" id="WP_211338642.1">
    <property type="nucleotide sequence ID" value="NZ_SNYL01000014.1"/>
</dbReference>
<protein>
    <recommendedName>
        <fullName evidence="1">Integrase catalytic domain-containing protein</fullName>
    </recommendedName>
</protein>
<reference evidence="2 3" key="1">
    <citation type="submission" date="2019-03" db="EMBL/GenBank/DDBJ databases">
        <title>Genomic Encyclopedia of Type Strains, Phase IV (KMG-IV): sequencing the most valuable type-strain genomes for metagenomic binning, comparative biology and taxonomic classification.</title>
        <authorList>
            <person name="Goeker M."/>
        </authorList>
    </citation>
    <scope>NUCLEOTIDE SEQUENCE [LARGE SCALE GENOMIC DNA]</scope>
    <source>
        <strain evidence="2 3">DSM 19605</strain>
    </source>
</reference>
<evidence type="ECO:0000313" key="3">
    <source>
        <dbReference type="Proteomes" id="UP000295510"/>
    </source>
</evidence>
<dbReference type="AlphaFoldDB" id="A0A4R6UD16"/>
<dbReference type="GO" id="GO:0015074">
    <property type="term" value="P:DNA integration"/>
    <property type="evidence" value="ECO:0007669"/>
    <property type="project" value="InterPro"/>
</dbReference>
<dbReference type="SUPFAM" id="SSF53098">
    <property type="entry name" value="Ribonuclease H-like"/>
    <property type="match status" value="1"/>
</dbReference>
<accession>A0A4R6UD16</accession>
<comment type="caution">
    <text evidence="2">The sequence shown here is derived from an EMBL/GenBank/DDBJ whole genome shotgun (WGS) entry which is preliminary data.</text>
</comment>
<organism evidence="2 3">
    <name type="scientific">Tepidicella xavieri</name>
    <dbReference type="NCBI Taxonomy" id="360241"/>
    <lineage>
        <taxon>Bacteria</taxon>
        <taxon>Pseudomonadati</taxon>
        <taxon>Pseudomonadota</taxon>
        <taxon>Betaproteobacteria</taxon>
        <taxon>Burkholderiales</taxon>
        <taxon>Tepidicella</taxon>
    </lineage>
</organism>
<gene>
    <name evidence="2" type="ORF">DFR43_11479</name>
</gene>
<dbReference type="Proteomes" id="UP000295510">
    <property type="component" value="Unassembled WGS sequence"/>
</dbReference>
<proteinExistence type="predicted"/>
<dbReference type="GO" id="GO:0003676">
    <property type="term" value="F:nucleic acid binding"/>
    <property type="evidence" value="ECO:0007669"/>
    <property type="project" value="InterPro"/>
</dbReference>
<dbReference type="EMBL" id="SNYL01000014">
    <property type="protein sequence ID" value="TDQ40994.1"/>
    <property type="molecule type" value="Genomic_DNA"/>
</dbReference>
<name>A0A4R6UD16_9BURK</name>
<dbReference type="InterPro" id="IPR036397">
    <property type="entry name" value="RNaseH_sf"/>
</dbReference>